<evidence type="ECO:0000313" key="3">
    <source>
        <dbReference type="Proteomes" id="UP000237271"/>
    </source>
</evidence>
<organism evidence="2 3">
    <name type="scientific">Phytophthora palmivora</name>
    <dbReference type="NCBI Taxonomy" id="4796"/>
    <lineage>
        <taxon>Eukaryota</taxon>
        <taxon>Sar</taxon>
        <taxon>Stramenopiles</taxon>
        <taxon>Oomycota</taxon>
        <taxon>Peronosporomycetes</taxon>
        <taxon>Peronosporales</taxon>
        <taxon>Peronosporaceae</taxon>
        <taxon>Phytophthora</taxon>
    </lineage>
</organism>
<gene>
    <name evidence="2" type="ORF">PHPALM_20510</name>
</gene>
<evidence type="ECO:0000313" key="2">
    <source>
        <dbReference type="EMBL" id="POM64026.1"/>
    </source>
</evidence>
<reference evidence="2 3" key="1">
    <citation type="journal article" date="2017" name="Genome Biol. Evol.">
        <title>Phytophthora megakarya and P. palmivora, closely related causal agents of cacao black pod rot, underwent increases in genome sizes and gene numbers by different mechanisms.</title>
        <authorList>
            <person name="Ali S.S."/>
            <person name="Shao J."/>
            <person name="Lary D.J."/>
            <person name="Kronmiller B."/>
            <person name="Shen D."/>
            <person name="Strem M.D."/>
            <person name="Amoako-Attah I."/>
            <person name="Akrofi A.Y."/>
            <person name="Begoude B.A."/>
            <person name="Ten Hoopen G.M."/>
            <person name="Coulibaly K."/>
            <person name="Kebe B.I."/>
            <person name="Melnick R.L."/>
            <person name="Guiltinan M.J."/>
            <person name="Tyler B.M."/>
            <person name="Meinhardt L.W."/>
            <person name="Bailey B.A."/>
        </authorList>
    </citation>
    <scope>NUCLEOTIDE SEQUENCE [LARGE SCALE GENOMIC DNA]</scope>
    <source>
        <strain evidence="3">sbr112.9</strain>
    </source>
</reference>
<evidence type="ECO:0000256" key="1">
    <source>
        <dbReference type="SAM" id="MobiDB-lite"/>
    </source>
</evidence>
<comment type="caution">
    <text evidence="2">The sequence shown here is derived from an EMBL/GenBank/DDBJ whole genome shotgun (WGS) entry which is preliminary data.</text>
</comment>
<dbReference type="PANTHER" id="PTHR37984:SF5">
    <property type="entry name" value="PROTEIN NYNRIN-LIKE"/>
    <property type="match status" value="1"/>
</dbReference>
<protein>
    <submittedName>
        <fullName evidence="2">Uncharacterized protein</fullName>
    </submittedName>
</protein>
<sequence length="458" mass="52660">MNTTTKGIDARVIEYFHLVDKKHGFTSFFDGERGTKEKCKLFVNSQVRNELNYRVPEAKCDIKRLYELVRVKAREEAIEERALKKSSHSSCKYEKEYKPSSNLNKRNSGHHDHRTVKKVRRMQNTKQHQQNGDRPERSGAKGAPKEGCFHCGGPHYLSKCPTVTPAERDELLAEHKHDKKGGGTANLKRIRSCFPKQNRVVVLEDKVEVPVCIDSGTDRCCLDESCFERLRKAKPYIACVKLDEPLQCMMANCTSVRVDWTVKLNLRLQTIAGKSFIPVDSGEFLLGSDLLVKLGIDVERQMDLLAVLLAADVNDNEFDKDDEPVIGRTVIQEEDVRTGILELVELLIKDGFPREYAKELTRIALRFDLWRIRLGMDPPAKVSPMRIRLKPGAKPYRCKARKYPPEVRRFMDDFNNQLVELGWVYENRESRWACPALPVRKGNGEFDKRQITSQRMPL</sequence>
<feature type="compositionally biased region" description="Basic residues" evidence="1">
    <location>
        <begin position="107"/>
        <end position="123"/>
    </location>
</feature>
<keyword evidence="3" id="KW-1185">Reference proteome</keyword>
<proteinExistence type="predicted"/>
<dbReference type="PANTHER" id="PTHR37984">
    <property type="entry name" value="PROTEIN CBG26694"/>
    <property type="match status" value="1"/>
</dbReference>
<dbReference type="SUPFAM" id="SSF56672">
    <property type="entry name" value="DNA/RNA polymerases"/>
    <property type="match status" value="1"/>
</dbReference>
<dbReference type="Gene3D" id="3.10.10.10">
    <property type="entry name" value="HIV Type 1 Reverse Transcriptase, subunit A, domain 1"/>
    <property type="match status" value="1"/>
</dbReference>
<accession>A0A2P4XEQ2</accession>
<dbReference type="AlphaFoldDB" id="A0A2P4XEQ2"/>
<dbReference type="OrthoDB" id="124812at2759"/>
<feature type="compositionally biased region" description="Basic and acidic residues" evidence="1">
    <location>
        <begin position="131"/>
        <end position="141"/>
    </location>
</feature>
<feature type="region of interest" description="Disordered" evidence="1">
    <location>
        <begin position="80"/>
        <end position="141"/>
    </location>
</feature>
<name>A0A2P4XEQ2_9STRA</name>
<dbReference type="InterPro" id="IPR043502">
    <property type="entry name" value="DNA/RNA_pol_sf"/>
</dbReference>
<dbReference type="Proteomes" id="UP000237271">
    <property type="component" value="Unassembled WGS sequence"/>
</dbReference>
<dbReference type="EMBL" id="NCKW01011218">
    <property type="protein sequence ID" value="POM64026.1"/>
    <property type="molecule type" value="Genomic_DNA"/>
</dbReference>
<dbReference type="InterPro" id="IPR050951">
    <property type="entry name" value="Retrovirus_Pol_polyprotein"/>
</dbReference>